<dbReference type="EMBL" id="KV017646">
    <property type="protein sequence ID" value="KZV17937.1"/>
    <property type="molecule type" value="Genomic_DNA"/>
</dbReference>
<accession>A0A2Z7AAA9</accession>
<evidence type="ECO:0000256" key="1">
    <source>
        <dbReference type="SAM" id="MobiDB-lite"/>
    </source>
</evidence>
<gene>
    <name evidence="2" type="ORF">F511_42673</name>
</gene>
<keyword evidence="3" id="KW-1185">Reference proteome</keyword>
<evidence type="ECO:0000313" key="3">
    <source>
        <dbReference type="Proteomes" id="UP000250235"/>
    </source>
</evidence>
<sequence>MQYSKSGMHVAVKEHRSSRPANQLAVISIEPLYPHSVSTGGNHRSVIIRPVSHHSSVVFRHNQSVGHHSDDSVGLFRHNSSVGRSQRGSQIRSSIILSIRLKMYAYVATVGILQQKPAFSSQRNHQQPSDVAFTKEHKNDAAALQQLTTDSFLNNQQLVTLNNSNEDVKNTSPSLPTADQKRCTKNAAFQLNKTKSPHHQQLVTQTNSWSPD</sequence>
<feature type="region of interest" description="Disordered" evidence="1">
    <location>
        <begin position="192"/>
        <end position="212"/>
    </location>
</feature>
<proteinExistence type="predicted"/>
<evidence type="ECO:0000313" key="2">
    <source>
        <dbReference type="EMBL" id="KZV17937.1"/>
    </source>
</evidence>
<name>A0A2Z7AAA9_9LAMI</name>
<reference evidence="2 3" key="1">
    <citation type="journal article" date="2015" name="Proc. Natl. Acad. Sci. U.S.A.">
        <title>The resurrection genome of Boea hygrometrica: A blueprint for survival of dehydration.</title>
        <authorList>
            <person name="Xiao L."/>
            <person name="Yang G."/>
            <person name="Zhang L."/>
            <person name="Yang X."/>
            <person name="Zhao S."/>
            <person name="Ji Z."/>
            <person name="Zhou Q."/>
            <person name="Hu M."/>
            <person name="Wang Y."/>
            <person name="Chen M."/>
            <person name="Xu Y."/>
            <person name="Jin H."/>
            <person name="Xiao X."/>
            <person name="Hu G."/>
            <person name="Bao F."/>
            <person name="Hu Y."/>
            <person name="Wan P."/>
            <person name="Li L."/>
            <person name="Deng X."/>
            <person name="Kuang T."/>
            <person name="Xiang C."/>
            <person name="Zhu J.K."/>
            <person name="Oliver M.J."/>
            <person name="He Y."/>
        </authorList>
    </citation>
    <scope>NUCLEOTIDE SEQUENCE [LARGE SCALE GENOMIC DNA]</scope>
    <source>
        <strain evidence="3">cv. XS01</strain>
    </source>
</reference>
<protein>
    <submittedName>
        <fullName evidence="2">Uncharacterized protein</fullName>
    </submittedName>
</protein>
<organism evidence="2 3">
    <name type="scientific">Dorcoceras hygrometricum</name>
    <dbReference type="NCBI Taxonomy" id="472368"/>
    <lineage>
        <taxon>Eukaryota</taxon>
        <taxon>Viridiplantae</taxon>
        <taxon>Streptophyta</taxon>
        <taxon>Embryophyta</taxon>
        <taxon>Tracheophyta</taxon>
        <taxon>Spermatophyta</taxon>
        <taxon>Magnoliopsida</taxon>
        <taxon>eudicotyledons</taxon>
        <taxon>Gunneridae</taxon>
        <taxon>Pentapetalae</taxon>
        <taxon>asterids</taxon>
        <taxon>lamiids</taxon>
        <taxon>Lamiales</taxon>
        <taxon>Gesneriaceae</taxon>
        <taxon>Didymocarpoideae</taxon>
        <taxon>Trichosporeae</taxon>
        <taxon>Loxocarpinae</taxon>
        <taxon>Dorcoceras</taxon>
    </lineage>
</organism>
<dbReference type="AlphaFoldDB" id="A0A2Z7AAA9"/>
<dbReference type="Proteomes" id="UP000250235">
    <property type="component" value="Unassembled WGS sequence"/>
</dbReference>